<keyword evidence="3" id="KW-1185">Reference proteome</keyword>
<evidence type="ECO:0000256" key="1">
    <source>
        <dbReference type="SAM" id="MobiDB-lite"/>
    </source>
</evidence>
<comment type="caution">
    <text evidence="2">The sequence shown here is derived from an EMBL/GenBank/DDBJ whole genome shotgun (WGS) entry which is preliminary data.</text>
</comment>
<sequence length="575" mass="64843">MAEVKKLSDILKYGLPCNVEVHGSLKQDDFASDQDEYKEDSIRNTLLRFEEELELKRISARSSEFICPDEIAKLHGKDFVATRSLFVDSTFYLQYTYKGHVRKVNTKARKSKSFSGVKKKSCSSTSGVMTLAEIVDRCPLPQTVEFIDVGQQDIIFSGDAETDYNFFLLLSGPIELLSVEKQKVYIGVTENCKTFILPHDKSLVNIIVGENKTTAELSDSRISKYKPDITILEEKLFSDFDDNPRYLELGKAINAESVEDPKYTITVDNQSFTKKRSPPSFAPPPPPRIAISGEKKSKAKQKEQNSPEKSMSNKKNKKGSLGANKEYLTWSYSENVYSEPIFSEAKYLEDSTSTNVKTKDITSRHSKNKLPDPNIERKYKILDATGEEVKTETDTKLIVCKSFYSVKDEADIKGNIYVPMASFKKETNTTNNINTAMQSDRTDKDSECGVQITSGPEEAAKNIEENAYVEMGYIGTQRGSANVISPAIRRNPKVKPFKSLTKRELVRRLEECALNDLAAVCEKEKLDGQFLADHVSDQDLMHEPFSLSQYQIKKLRAAISGWRPVTELFSCDDSD</sequence>
<feature type="compositionally biased region" description="Basic and acidic residues" evidence="1">
    <location>
        <begin position="293"/>
        <end position="306"/>
    </location>
</feature>
<reference evidence="2 3" key="1">
    <citation type="submission" date="2024-11" db="EMBL/GenBank/DDBJ databases">
        <title>Chromosome-level genome assembly of the freshwater bivalve Anodonta woodiana.</title>
        <authorList>
            <person name="Chen X."/>
        </authorList>
    </citation>
    <scope>NUCLEOTIDE SEQUENCE [LARGE SCALE GENOMIC DNA]</scope>
    <source>
        <strain evidence="2">MN2024</strain>
        <tissue evidence="2">Gills</tissue>
    </source>
</reference>
<accession>A0ABD3W563</accession>
<feature type="region of interest" description="Disordered" evidence="1">
    <location>
        <begin position="353"/>
        <end position="372"/>
    </location>
</feature>
<evidence type="ECO:0000313" key="3">
    <source>
        <dbReference type="Proteomes" id="UP001634394"/>
    </source>
</evidence>
<proteinExistence type="predicted"/>
<dbReference type="Proteomes" id="UP001634394">
    <property type="component" value="Unassembled WGS sequence"/>
</dbReference>
<evidence type="ECO:0000313" key="2">
    <source>
        <dbReference type="EMBL" id="KAL3868994.1"/>
    </source>
</evidence>
<evidence type="ECO:0008006" key="4">
    <source>
        <dbReference type="Google" id="ProtNLM"/>
    </source>
</evidence>
<dbReference type="AlphaFoldDB" id="A0ABD3W563"/>
<feature type="region of interest" description="Disordered" evidence="1">
    <location>
        <begin position="268"/>
        <end position="320"/>
    </location>
</feature>
<protein>
    <recommendedName>
        <fullName evidence="4">Cyclic nucleotide-binding domain-containing protein</fullName>
    </recommendedName>
</protein>
<organism evidence="2 3">
    <name type="scientific">Sinanodonta woodiana</name>
    <name type="common">Chinese pond mussel</name>
    <name type="synonym">Anodonta woodiana</name>
    <dbReference type="NCBI Taxonomy" id="1069815"/>
    <lineage>
        <taxon>Eukaryota</taxon>
        <taxon>Metazoa</taxon>
        <taxon>Spiralia</taxon>
        <taxon>Lophotrochozoa</taxon>
        <taxon>Mollusca</taxon>
        <taxon>Bivalvia</taxon>
        <taxon>Autobranchia</taxon>
        <taxon>Heteroconchia</taxon>
        <taxon>Palaeoheterodonta</taxon>
        <taxon>Unionida</taxon>
        <taxon>Unionoidea</taxon>
        <taxon>Unionidae</taxon>
        <taxon>Unioninae</taxon>
        <taxon>Sinanodonta</taxon>
    </lineage>
</organism>
<dbReference type="EMBL" id="JBJQND010000008">
    <property type="protein sequence ID" value="KAL3868994.1"/>
    <property type="molecule type" value="Genomic_DNA"/>
</dbReference>
<name>A0ABD3W563_SINWO</name>
<gene>
    <name evidence="2" type="ORF">ACJMK2_041732</name>
</gene>